<dbReference type="SMART" id="SM00354">
    <property type="entry name" value="HTH_LACI"/>
    <property type="match status" value="1"/>
</dbReference>
<dbReference type="SUPFAM" id="SSF47413">
    <property type="entry name" value="lambda repressor-like DNA-binding domains"/>
    <property type="match status" value="1"/>
</dbReference>
<proteinExistence type="predicted"/>
<dbReference type="Gene3D" id="3.40.50.2300">
    <property type="match status" value="2"/>
</dbReference>
<reference evidence="5 6" key="1">
    <citation type="journal article" date="2018" name="Int. J. Syst. Evol. Microbiol.">
        <title>Bifidobacterium callitrichidarum sp. nov. from the faeces of the emperor tamarin (Saguinus imperator).</title>
        <authorList>
            <person name="Modesto M."/>
            <person name="Michelini S."/>
            <person name="Sansosti M.C."/>
            <person name="De Filippo C."/>
            <person name="Cavalieri D."/>
            <person name="Qvirist L."/>
            <person name="Andlid T."/>
            <person name="Spiezio C."/>
            <person name="Sandri C."/>
            <person name="Pascarelli S."/>
            <person name="Sgorbati B."/>
            <person name="Mattarelli P."/>
        </authorList>
    </citation>
    <scope>NUCLEOTIDE SEQUENCE [LARGE SCALE GENOMIC DNA]</scope>
    <source>
        <strain evidence="5 6">TRI 5</strain>
    </source>
</reference>
<organism evidence="5 6">
    <name type="scientific">Bifidobacterium callitrichidarum</name>
    <dbReference type="NCBI Taxonomy" id="2052941"/>
    <lineage>
        <taxon>Bacteria</taxon>
        <taxon>Bacillati</taxon>
        <taxon>Actinomycetota</taxon>
        <taxon>Actinomycetes</taxon>
        <taxon>Bifidobacteriales</taxon>
        <taxon>Bifidobacteriaceae</taxon>
        <taxon>Bifidobacterium</taxon>
    </lineage>
</organism>
<dbReference type="InterPro" id="IPR010982">
    <property type="entry name" value="Lambda_DNA-bd_dom_sf"/>
</dbReference>
<dbReference type="InterPro" id="IPR028082">
    <property type="entry name" value="Peripla_BP_I"/>
</dbReference>
<keyword evidence="1" id="KW-0805">Transcription regulation</keyword>
<evidence type="ECO:0000256" key="1">
    <source>
        <dbReference type="ARBA" id="ARBA00023015"/>
    </source>
</evidence>
<dbReference type="GO" id="GO:0003700">
    <property type="term" value="F:DNA-binding transcription factor activity"/>
    <property type="evidence" value="ECO:0007669"/>
    <property type="project" value="TreeGrafter"/>
</dbReference>
<dbReference type="OrthoDB" id="9785139at2"/>
<dbReference type="PANTHER" id="PTHR30146">
    <property type="entry name" value="LACI-RELATED TRANSCRIPTIONAL REPRESSOR"/>
    <property type="match status" value="1"/>
</dbReference>
<dbReference type="PANTHER" id="PTHR30146:SF109">
    <property type="entry name" value="HTH-TYPE TRANSCRIPTIONAL REGULATOR GALS"/>
    <property type="match status" value="1"/>
</dbReference>
<gene>
    <name evidence="5" type="ORF">DF196_01995</name>
</gene>
<dbReference type="PROSITE" id="PS50932">
    <property type="entry name" value="HTH_LACI_2"/>
    <property type="match status" value="1"/>
</dbReference>
<dbReference type="CDD" id="cd01392">
    <property type="entry name" value="HTH_LacI"/>
    <property type="match status" value="1"/>
</dbReference>
<sequence length="337" mass="36849">MVRTTVKTASIRDVAALAEVSVPTVSRFLNNPSRVSEEKQERISQAIAMLGYRPNPVARALVHRQMPSVAVFTTNTTLYGPSLVFEGIEDAAREEGLPLSICVLNGQDRSDLRKSAQLYLDQHPSGVIMLDFDNLDIDMTSLLPENLPVVTVAGDAKKANNQVTLGAERGGYEVTKYLLELGHKTVIHVALPHEGVKYSRMAGWHKACEESNAPIYAPISSDWDPESGVKIGHRLAEDDNVTAIFAGNDIIALGIIRGLNEAGKKVPEDVSVIGFDDQPLSKIWTPKLTTYRMNFIEGGKQAFKLLRTQIGDKQISTENGHVVVPGELIVRDSAKNI</sequence>
<feature type="domain" description="HTH lacI-type" evidence="4">
    <location>
        <begin position="9"/>
        <end position="63"/>
    </location>
</feature>
<dbReference type="RefSeq" id="WP_109056267.1">
    <property type="nucleotide sequence ID" value="NZ_QFFM01000003.1"/>
</dbReference>
<protein>
    <submittedName>
        <fullName evidence="5">LacI family transcriptional regulator</fullName>
    </submittedName>
</protein>
<comment type="caution">
    <text evidence="5">The sequence shown here is derived from an EMBL/GenBank/DDBJ whole genome shotgun (WGS) entry which is preliminary data.</text>
</comment>
<dbReference type="Gene3D" id="1.10.260.40">
    <property type="entry name" value="lambda repressor-like DNA-binding domains"/>
    <property type="match status" value="1"/>
</dbReference>
<evidence type="ECO:0000256" key="2">
    <source>
        <dbReference type="ARBA" id="ARBA00023125"/>
    </source>
</evidence>
<dbReference type="EMBL" id="QFFM01000003">
    <property type="protein sequence ID" value="PWG66698.1"/>
    <property type="molecule type" value="Genomic_DNA"/>
</dbReference>
<dbReference type="CDD" id="cd01574">
    <property type="entry name" value="PBP1_LacI"/>
    <property type="match status" value="1"/>
</dbReference>
<dbReference type="AlphaFoldDB" id="A0A2U2NC84"/>
<name>A0A2U2NC84_9BIFI</name>
<dbReference type="PROSITE" id="PS00356">
    <property type="entry name" value="HTH_LACI_1"/>
    <property type="match status" value="1"/>
</dbReference>
<keyword evidence="2" id="KW-0238">DNA-binding</keyword>
<dbReference type="SUPFAM" id="SSF53822">
    <property type="entry name" value="Periplasmic binding protein-like I"/>
    <property type="match status" value="1"/>
</dbReference>
<accession>A0A2U2NC84</accession>
<dbReference type="Pfam" id="PF13377">
    <property type="entry name" value="Peripla_BP_3"/>
    <property type="match status" value="1"/>
</dbReference>
<dbReference type="Pfam" id="PF00356">
    <property type="entry name" value="LacI"/>
    <property type="match status" value="1"/>
</dbReference>
<dbReference type="InterPro" id="IPR000843">
    <property type="entry name" value="HTH_LacI"/>
</dbReference>
<evidence type="ECO:0000259" key="4">
    <source>
        <dbReference type="PROSITE" id="PS50932"/>
    </source>
</evidence>
<dbReference type="InterPro" id="IPR046335">
    <property type="entry name" value="LacI/GalR-like_sensor"/>
</dbReference>
<dbReference type="GO" id="GO:0000976">
    <property type="term" value="F:transcription cis-regulatory region binding"/>
    <property type="evidence" value="ECO:0007669"/>
    <property type="project" value="TreeGrafter"/>
</dbReference>
<evidence type="ECO:0000313" key="5">
    <source>
        <dbReference type="EMBL" id="PWG66698.1"/>
    </source>
</evidence>
<keyword evidence="6" id="KW-1185">Reference proteome</keyword>
<dbReference type="Proteomes" id="UP000245876">
    <property type="component" value="Unassembled WGS sequence"/>
</dbReference>
<evidence type="ECO:0000256" key="3">
    <source>
        <dbReference type="ARBA" id="ARBA00023163"/>
    </source>
</evidence>
<keyword evidence="3" id="KW-0804">Transcription</keyword>
<evidence type="ECO:0000313" key="6">
    <source>
        <dbReference type="Proteomes" id="UP000245876"/>
    </source>
</evidence>